<keyword evidence="4" id="KW-1185">Reference proteome</keyword>
<name>A0A4R7KQ93_9CLOT</name>
<protein>
    <submittedName>
        <fullName evidence="3">Helix-turn-helix protein</fullName>
    </submittedName>
</protein>
<dbReference type="InterPro" id="IPR032791">
    <property type="entry name" value="YhfZ_C"/>
</dbReference>
<dbReference type="Gene3D" id="1.10.10.10">
    <property type="entry name" value="Winged helix-like DNA-binding domain superfamily/Winged helix DNA-binding domain"/>
    <property type="match status" value="1"/>
</dbReference>
<dbReference type="CDD" id="cd13533">
    <property type="entry name" value="PBP2_Yhfz"/>
    <property type="match status" value="1"/>
</dbReference>
<dbReference type="NCBIfam" id="NF041241">
    <property type="entry name" value="YhfZ_full"/>
    <property type="match status" value="1"/>
</dbReference>
<feature type="domain" description="YhfZ helix-turn-helix" evidence="1">
    <location>
        <begin position="26"/>
        <end position="73"/>
    </location>
</feature>
<dbReference type="Pfam" id="PF14502">
    <property type="entry name" value="HTH_41"/>
    <property type="match status" value="1"/>
</dbReference>
<sequence length="308" mass="35120">MSIKTQLLQKNGLVAMKLAREFITMNVGDRISTIAEYSYKYKTARGTVQSAIKLLEEYKAIRLEPRGHLGTFISSIDYEILWEFTDFGTITGVMPLPYSKLYEGLATGLYKVASHKKFPFSIAYMRGAETRIRALKDGRYDFAIVSKLAALYSIKNGVEVDIAVEFGKYSYVNEHVIIFSDSNDNTIKDGMKVGIDKSSIDHYLLTLEQCKGKKVNLIDLSYSQLILKLTTGEIDAAIWNIDEIVERKLDIKHYPLKNNDFNGEDTEAVIVVNKNNYGIKKIFEQFINSEEVLEYQRKVVRGELIPNY</sequence>
<evidence type="ECO:0000259" key="1">
    <source>
        <dbReference type="Pfam" id="PF14502"/>
    </source>
</evidence>
<reference evidence="3 4" key="1">
    <citation type="submission" date="2019-03" db="EMBL/GenBank/DDBJ databases">
        <title>Genomic Encyclopedia of Type Strains, Phase IV (KMG-IV): sequencing the most valuable type-strain genomes for metagenomic binning, comparative biology and taxonomic classification.</title>
        <authorList>
            <person name="Goeker M."/>
        </authorList>
    </citation>
    <scope>NUCLEOTIDE SEQUENCE [LARGE SCALE GENOMIC DNA]</scope>
    <source>
        <strain evidence="3 4">DSM 24455</strain>
    </source>
</reference>
<feature type="domain" description="Uncharacterised protein YhfZ C-terminal" evidence="2">
    <location>
        <begin position="77"/>
        <end position="308"/>
    </location>
</feature>
<dbReference type="Gene3D" id="3.40.190.10">
    <property type="entry name" value="Periplasmic binding protein-like II"/>
    <property type="match status" value="2"/>
</dbReference>
<organism evidence="3 4">
    <name type="scientific">Fonticella tunisiensis</name>
    <dbReference type="NCBI Taxonomy" id="1096341"/>
    <lineage>
        <taxon>Bacteria</taxon>
        <taxon>Bacillati</taxon>
        <taxon>Bacillota</taxon>
        <taxon>Clostridia</taxon>
        <taxon>Eubacteriales</taxon>
        <taxon>Clostridiaceae</taxon>
        <taxon>Fonticella</taxon>
    </lineage>
</organism>
<dbReference type="AlphaFoldDB" id="A0A4R7KQ93"/>
<evidence type="ECO:0000313" key="4">
    <source>
        <dbReference type="Proteomes" id="UP000295325"/>
    </source>
</evidence>
<dbReference type="EMBL" id="SOAZ01000007">
    <property type="protein sequence ID" value="TDT61330.1"/>
    <property type="molecule type" value="Genomic_DNA"/>
</dbReference>
<dbReference type="SUPFAM" id="SSF53850">
    <property type="entry name" value="Periplasmic binding protein-like II"/>
    <property type="match status" value="1"/>
</dbReference>
<dbReference type="Pfam" id="PF14503">
    <property type="entry name" value="YhfZ_C"/>
    <property type="match status" value="1"/>
</dbReference>
<gene>
    <name evidence="3" type="ORF">EDD71_10755</name>
</gene>
<evidence type="ECO:0000259" key="2">
    <source>
        <dbReference type="Pfam" id="PF14503"/>
    </source>
</evidence>
<dbReference type="Proteomes" id="UP000295325">
    <property type="component" value="Unassembled WGS sequence"/>
</dbReference>
<dbReference type="InterPro" id="IPR036388">
    <property type="entry name" value="WH-like_DNA-bd_sf"/>
</dbReference>
<proteinExistence type="predicted"/>
<dbReference type="InterPro" id="IPR041444">
    <property type="entry name" value="HTH_41"/>
</dbReference>
<dbReference type="RefSeq" id="WP_207669291.1">
    <property type="nucleotide sequence ID" value="NZ_SOAZ01000007.1"/>
</dbReference>
<comment type="caution">
    <text evidence="3">The sequence shown here is derived from an EMBL/GenBank/DDBJ whole genome shotgun (WGS) entry which is preliminary data.</text>
</comment>
<accession>A0A4R7KQ93</accession>
<evidence type="ECO:0000313" key="3">
    <source>
        <dbReference type="EMBL" id="TDT61330.1"/>
    </source>
</evidence>